<dbReference type="KEGG" id="smam:Mal15_19240"/>
<evidence type="ECO:0000259" key="6">
    <source>
        <dbReference type="SMART" id="SM00382"/>
    </source>
</evidence>
<dbReference type="GO" id="GO:0008237">
    <property type="term" value="F:metallopeptidase activity"/>
    <property type="evidence" value="ECO:0007669"/>
    <property type="project" value="UniProtKB-KW"/>
</dbReference>
<keyword evidence="7" id="KW-0482">Metalloprotease</keyword>
<evidence type="ECO:0000256" key="4">
    <source>
        <dbReference type="ARBA" id="ARBA00040480"/>
    </source>
</evidence>
<keyword evidence="2" id="KW-0067">ATP-binding</keyword>
<dbReference type="PANTHER" id="PTHR42960:SF1">
    <property type="entry name" value="YCF46 PROTEIN"/>
    <property type="match status" value="1"/>
</dbReference>
<name>A0A5B9M9T9_9BACT</name>
<dbReference type="SMART" id="SM00382">
    <property type="entry name" value="AAA"/>
    <property type="match status" value="1"/>
</dbReference>
<keyword evidence="7" id="KW-0645">Protease</keyword>
<evidence type="ECO:0000256" key="3">
    <source>
        <dbReference type="ARBA" id="ARBA00038088"/>
    </source>
</evidence>
<proteinExistence type="inferred from homology"/>
<evidence type="ECO:0000256" key="2">
    <source>
        <dbReference type="ARBA" id="ARBA00022840"/>
    </source>
</evidence>
<dbReference type="SUPFAM" id="SSF52540">
    <property type="entry name" value="P-loop containing nucleoside triphosphate hydrolases"/>
    <property type="match status" value="1"/>
</dbReference>
<evidence type="ECO:0000313" key="7">
    <source>
        <dbReference type="EMBL" id="QEF97878.1"/>
    </source>
</evidence>
<keyword evidence="7" id="KW-0378">Hydrolase</keyword>
<dbReference type="Pfam" id="PF00004">
    <property type="entry name" value="AAA"/>
    <property type="match status" value="1"/>
</dbReference>
<evidence type="ECO:0000256" key="5">
    <source>
        <dbReference type="SAM" id="MobiDB-lite"/>
    </source>
</evidence>
<keyword evidence="8" id="KW-1185">Reference proteome</keyword>
<evidence type="ECO:0000256" key="1">
    <source>
        <dbReference type="ARBA" id="ARBA00022741"/>
    </source>
</evidence>
<reference evidence="7 8" key="1">
    <citation type="submission" date="2019-02" db="EMBL/GenBank/DDBJ databases">
        <title>Planctomycetal bacteria perform biofilm scaping via a novel small molecule.</title>
        <authorList>
            <person name="Jeske O."/>
            <person name="Boedeker C."/>
            <person name="Wiegand S."/>
            <person name="Breitling P."/>
            <person name="Kallscheuer N."/>
            <person name="Jogler M."/>
            <person name="Rohde M."/>
            <person name="Petersen J."/>
            <person name="Medema M.H."/>
            <person name="Surup F."/>
            <person name="Jogler C."/>
        </authorList>
    </citation>
    <scope>NUCLEOTIDE SEQUENCE [LARGE SCALE GENOMIC DNA]</scope>
    <source>
        <strain evidence="7 8">Mal15</strain>
    </source>
</reference>
<feature type="region of interest" description="Disordered" evidence="5">
    <location>
        <begin position="477"/>
        <end position="496"/>
    </location>
</feature>
<dbReference type="InterPro" id="IPR052381">
    <property type="entry name" value="AAA_domain_protein"/>
</dbReference>
<feature type="compositionally biased region" description="Basic residues" evidence="5">
    <location>
        <begin position="477"/>
        <end position="488"/>
    </location>
</feature>
<organism evidence="7 8">
    <name type="scientific">Stieleria maiorica</name>
    <dbReference type="NCBI Taxonomy" id="2795974"/>
    <lineage>
        <taxon>Bacteria</taxon>
        <taxon>Pseudomonadati</taxon>
        <taxon>Planctomycetota</taxon>
        <taxon>Planctomycetia</taxon>
        <taxon>Pirellulales</taxon>
        <taxon>Pirellulaceae</taxon>
        <taxon>Stieleria</taxon>
    </lineage>
</organism>
<dbReference type="Proteomes" id="UP000321353">
    <property type="component" value="Chromosome"/>
</dbReference>
<dbReference type="GO" id="GO:0005524">
    <property type="term" value="F:ATP binding"/>
    <property type="evidence" value="ECO:0007669"/>
    <property type="project" value="UniProtKB-KW"/>
</dbReference>
<protein>
    <recommendedName>
        <fullName evidence="4">Uncharacterized AAA domain-containing protein ycf46</fullName>
    </recommendedName>
</protein>
<dbReference type="Gene3D" id="3.40.50.300">
    <property type="entry name" value="P-loop containing nucleotide triphosphate hydrolases"/>
    <property type="match status" value="1"/>
</dbReference>
<keyword evidence="1" id="KW-0547">Nucleotide-binding</keyword>
<dbReference type="InterPro" id="IPR027417">
    <property type="entry name" value="P-loop_NTPase"/>
</dbReference>
<gene>
    <name evidence="7" type="primary">ftsH1_1</name>
    <name evidence="7" type="ORF">Mal15_19240</name>
</gene>
<comment type="similarity">
    <text evidence="3">Belongs to the AAA ATPase family. Highly divergent.</text>
</comment>
<dbReference type="InterPro" id="IPR003959">
    <property type="entry name" value="ATPase_AAA_core"/>
</dbReference>
<dbReference type="PANTHER" id="PTHR42960">
    <property type="entry name" value="YCF46 PROTEIN"/>
    <property type="match status" value="1"/>
</dbReference>
<accession>A0A5B9M9T9</accession>
<dbReference type="RefSeq" id="WP_147867485.1">
    <property type="nucleotide sequence ID" value="NZ_CP036264.1"/>
</dbReference>
<sequence>MSLAKRMEEFVRACFSGIWITSHEHVDAIDEISQLCQREGWRMASWNIAAGLRCGGQTVEQDVSDPLAAVGVASLLSEDDQTTVVVLENFHRFLQSAEIIQAIAHQVITGKQTRTILVVLAPIVQLPVELEKLFVVIDHELPSRQQLREIAAAIATEPGEQPEEAQFERVLDAATGLTRFEAENAFALSLVRDNRLTAETLWQQKSQMLTKAGTLQLYRGNADFSALGGLASLKAFTRRSLLRSSQLNKLVRPRGVLLLSPPGCGKSEFCKALGKEVGRPVLQLDVGSLMGSLVGQSEERTRQALQIVDAMAPCVLMLDEAEKAFSGVGGSGSNDSGVSSRMFGTFLSWLNDHESDVFVVCTSNDASKLPPEFSRSERFDGVFFVDLPGREQKDTIWSLYLELFALPPDQRKPADDNWTGAEIRACCRLAALLDVPVVQAASNVVPVAVTSAESIERLRKWASGRCLDADQSGIYQHRPKRRASRHGVSRSEPSEN</sequence>
<dbReference type="InterPro" id="IPR003593">
    <property type="entry name" value="AAA+_ATPase"/>
</dbReference>
<evidence type="ECO:0000313" key="8">
    <source>
        <dbReference type="Proteomes" id="UP000321353"/>
    </source>
</evidence>
<dbReference type="GO" id="GO:0006508">
    <property type="term" value="P:proteolysis"/>
    <property type="evidence" value="ECO:0007669"/>
    <property type="project" value="UniProtKB-KW"/>
</dbReference>
<dbReference type="EMBL" id="CP036264">
    <property type="protein sequence ID" value="QEF97878.1"/>
    <property type="molecule type" value="Genomic_DNA"/>
</dbReference>
<feature type="domain" description="AAA+ ATPase" evidence="6">
    <location>
        <begin position="252"/>
        <end position="389"/>
    </location>
</feature>
<dbReference type="GO" id="GO:0016887">
    <property type="term" value="F:ATP hydrolysis activity"/>
    <property type="evidence" value="ECO:0007669"/>
    <property type="project" value="InterPro"/>
</dbReference>
<dbReference type="AlphaFoldDB" id="A0A5B9M9T9"/>